<name>A0AAN7VQN3_9PEZI</name>
<dbReference type="EMBL" id="JAVRQU010000012">
    <property type="protein sequence ID" value="KAK5696775.1"/>
    <property type="molecule type" value="Genomic_DNA"/>
</dbReference>
<accession>A0AAN7VQN3</accession>
<sequence>MATPLFERLSAELRVAIYELVINQSSAVTMRHDDVQECFYPDAGHGADANLFAVTRVCRLFTRETAGFVYKMNVLKFEVTNVKNPFAELDQFQSLLSTEDAQLLRPVLVLPLAMYYGAIGLRLPAQTDDPGLGYVTLPLCLDALFTELSAEPSRPLRIHLHCSTAYKGDTSNTSMKTGLSFELDLQNFTTTVCDELDSLDQFDALTMTWDNPQVARILYVGNTELY</sequence>
<gene>
    <name evidence="1" type="ORF">LTR97_008079</name>
</gene>
<comment type="caution">
    <text evidence="1">The sequence shown here is derived from an EMBL/GenBank/DDBJ whole genome shotgun (WGS) entry which is preliminary data.</text>
</comment>
<dbReference type="Proteomes" id="UP001310594">
    <property type="component" value="Unassembled WGS sequence"/>
</dbReference>
<organism evidence="1 2">
    <name type="scientific">Elasticomyces elasticus</name>
    <dbReference type="NCBI Taxonomy" id="574655"/>
    <lineage>
        <taxon>Eukaryota</taxon>
        <taxon>Fungi</taxon>
        <taxon>Dikarya</taxon>
        <taxon>Ascomycota</taxon>
        <taxon>Pezizomycotina</taxon>
        <taxon>Dothideomycetes</taxon>
        <taxon>Dothideomycetidae</taxon>
        <taxon>Mycosphaerellales</taxon>
        <taxon>Teratosphaeriaceae</taxon>
        <taxon>Elasticomyces</taxon>
    </lineage>
</organism>
<protein>
    <submittedName>
        <fullName evidence="1">Uncharacterized protein</fullName>
    </submittedName>
</protein>
<dbReference type="AlphaFoldDB" id="A0AAN7VQN3"/>
<reference evidence="1" key="1">
    <citation type="submission" date="2023-08" db="EMBL/GenBank/DDBJ databases">
        <title>Black Yeasts Isolated from many extreme environments.</title>
        <authorList>
            <person name="Coleine C."/>
            <person name="Stajich J.E."/>
            <person name="Selbmann L."/>
        </authorList>
    </citation>
    <scope>NUCLEOTIDE SEQUENCE</scope>
    <source>
        <strain evidence="1">CCFEE 5810</strain>
    </source>
</reference>
<evidence type="ECO:0000313" key="2">
    <source>
        <dbReference type="Proteomes" id="UP001310594"/>
    </source>
</evidence>
<evidence type="ECO:0000313" key="1">
    <source>
        <dbReference type="EMBL" id="KAK5696775.1"/>
    </source>
</evidence>
<proteinExistence type="predicted"/>